<keyword evidence="16" id="KW-1185">Reference proteome</keyword>
<keyword evidence="8" id="KW-0560">Oxidoreductase</keyword>
<feature type="region of interest" description="Disordered" evidence="12">
    <location>
        <begin position="1"/>
        <end position="27"/>
    </location>
</feature>
<keyword evidence="6" id="KW-0479">Metal-binding</keyword>
<reference evidence="15 16" key="1">
    <citation type="journal article" date="2024" name="Front Chem Biol">
        <title>Unveiling the potential of Daldinia eschscholtzii MFLUCC 19-0629 through bioactivity and bioinformatics studies for enhanced sustainable agriculture production.</title>
        <authorList>
            <person name="Brooks S."/>
            <person name="Weaver J.A."/>
            <person name="Klomchit A."/>
            <person name="Alharthi S.A."/>
            <person name="Onlamun T."/>
            <person name="Nurani R."/>
            <person name="Vong T.K."/>
            <person name="Alberti F."/>
            <person name="Greco C."/>
        </authorList>
    </citation>
    <scope>NUCLEOTIDE SEQUENCE [LARGE SCALE GENOMIC DNA]</scope>
    <source>
        <strain evidence="15">MFLUCC 19-0629</strain>
    </source>
</reference>
<evidence type="ECO:0000256" key="11">
    <source>
        <dbReference type="ARBA" id="ARBA00023136"/>
    </source>
</evidence>
<dbReference type="PANTHER" id="PTHR46206:SF5">
    <property type="entry name" value="P450, PUTATIVE (EUROFUNG)-RELATED"/>
    <property type="match status" value="1"/>
</dbReference>
<gene>
    <name evidence="15" type="ORF">Daesc_007161</name>
</gene>
<evidence type="ECO:0000256" key="5">
    <source>
        <dbReference type="ARBA" id="ARBA00022692"/>
    </source>
</evidence>
<evidence type="ECO:0000256" key="2">
    <source>
        <dbReference type="ARBA" id="ARBA00004370"/>
    </source>
</evidence>
<evidence type="ECO:0000256" key="6">
    <source>
        <dbReference type="ARBA" id="ARBA00022723"/>
    </source>
</evidence>
<keyword evidence="5 13" id="KW-0812">Transmembrane</keyword>
<evidence type="ECO:0000256" key="4">
    <source>
        <dbReference type="ARBA" id="ARBA00022617"/>
    </source>
</evidence>
<evidence type="ECO:0000256" key="9">
    <source>
        <dbReference type="ARBA" id="ARBA00023004"/>
    </source>
</evidence>
<protein>
    <recommendedName>
        <fullName evidence="14">Rhodopsin domain-containing protein</fullName>
    </recommendedName>
</protein>
<organism evidence="15 16">
    <name type="scientific">Daldinia eschscholtzii</name>
    <dbReference type="NCBI Taxonomy" id="292717"/>
    <lineage>
        <taxon>Eukaryota</taxon>
        <taxon>Fungi</taxon>
        <taxon>Dikarya</taxon>
        <taxon>Ascomycota</taxon>
        <taxon>Pezizomycotina</taxon>
        <taxon>Sordariomycetes</taxon>
        <taxon>Xylariomycetidae</taxon>
        <taxon>Xylariales</taxon>
        <taxon>Hypoxylaceae</taxon>
        <taxon>Daldinia</taxon>
    </lineage>
</organism>
<dbReference type="GO" id="GO:0016705">
    <property type="term" value="F:oxidoreductase activity, acting on paired donors, with incorporation or reduction of molecular oxygen"/>
    <property type="evidence" value="ECO:0007669"/>
    <property type="project" value="InterPro"/>
</dbReference>
<keyword evidence="10" id="KW-0503">Monooxygenase</keyword>
<dbReference type="EMBL" id="JBANMG010000007">
    <property type="protein sequence ID" value="KAK6950637.1"/>
    <property type="molecule type" value="Genomic_DNA"/>
</dbReference>
<evidence type="ECO:0000256" key="12">
    <source>
        <dbReference type="SAM" id="MobiDB-lite"/>
    </source>
</evidence>
<evidence type="ECO:0000256" key="1">
    <source>
        <dbReference type="ARBA" id="ARBA00001971"/>
    </source>
</evidence>
<comment type="caution">
    <text evidence="15">The sequence shown here is derived from an EMBL/GenBank/DDBJ whole genome shotgun (WGS) entry which is preliminary data.</text>
</comment>
<evidence type="ECO:0000256" key="3">
    <source>
        <dbReference type="ARBA" id="ARBA00010617"/>
    </source>
</evidence>
<keyword evidence="4" id="KW-0349">Heme</keyword>
<dbReference type="PANTHER" id="PTHR46206">
    <property type="entry name" value="CYTOCHROME P450"/>
    <property type="match status" value="1"/>
</dbReference>
<accession>A0AAX6ME16</accession>
<feature type="domain" description="Rhodopsin" evidence="14">
    <location>
        <begin position="39"/>
        <end position="183"/>
    </location>
</feature>
<dbReference type="Gene3D" id="1.10.630.10">
    <property type="entry name" value="Cytochrome P450"/>
    <property type="match status" value="1"/>
</dbReference>
<comment type="similarity">
    <text evidence="3">Belongs to the cytochrome P450 family.</text>
</comment>
<dbReference type="InterPro" id="IPR001128">
    <property type="entry name" value="Cyt_P450"/>
</dbReference>
<dbReference type="GO" id="GO:0004497">
    <property type="term" value="F:monooxygenase activity"/>
    <property type="evidence" value="ECO:0007669"/>
    <property type="project" value="UniProtKB-KW"/>
</dbReference>
<comment type="subcellular location">
    <subcellularLocation>
        <location evidence="2">Membrane</location>
    </subcellularLocation>
</comment>
<evidence type="ECO:0000256" key="10">
    <source>
        <dbReference type="ARBA" id="ARBA00023033"/>
    </source>
</evidence>
<keyword evidence="7 13" id="KW-1133">Transmembrane helix</keyword>
<dbReference type="AlphaFoldDB" id="A0AAX6ME16"/>
<evidence type="ECO:0000256" key="8">
    <source>
        <dbReference type="ARBA" id="ARBA00023002"/>
    </source>
</evidence>
<dbReference type="GO" id="GO:0005506">
    <property type="term" value="F:iron ion binding"/>
    <property type="evidence" value="ECO:0007669"/>
    <property type="project" value="InterPro"/>
</dbReference>
<comment type="cofactor">
    <cofactor evidence="1">
        <name>heme</name>
        <dbReference type="ChEBI" id="CHEBI:30413"/>
    </cofactor>
</comment>
<dbReference type="GO" id="GO:0016020">
    <property type="term" value="C:membrane"/>
    <property type="evidence" value="ECO:0007669"/>
    <property type="project" value="UniProtKB-SubCell"/>
</dbReference>
<evidence type="ECO:0000313" key="16">
    <source>
        <dbReference type="Proteomes" id="UP001369815"/>
    </source>
</evidence>
<dbReference type="InterPro" id="IPR036396">
    <property type="entry name" value="Cyt_P450_sf"/>
</dbReference>
<proteinExistence type="inferred from homology"/>
<evidence type="ECO:0000256" key="7">
    <source>
        <dbReference type="ARBA" id="ARBA00022989"/>
    </source>
</evidence>
<evidence type="ECO:0000313" key="15">
    <source>
        <dbReference type="EMBL" id="KAK6950637.1"/>
    </source>
</evidence>
<dbReference type="Proteomes" id="UP001369815">
    <property type="component" value="Unassembled WGS sequence"/>
</dbReference>
<name>A0AAX6ME16_9PEZI</name>
<evidence type="ECO:0000259" key="14">
    <source>
        <dbReference type="Pfam" id="PF20684"/>
    </source>
</evidence>
<dbReference type="InterPro" id="IPR049326">
    <property type="entry name" value="Rhodopsin_dom_fungi"/>
</dbReference>
<feature type="transmembrane region" description="Helical" evidence="13">
    <location>
        <begin position="163"/>
        <end position="183"/>
    </location>
</feature>
<feature type="transmembrane region" description="Helical" evidence="13">
    <location>
        <begin position="473"/>
        <end position="497"/>
    </location>
</feature>
<dbReference type="Pfam" id="PF20684">
    <property type="entry name" value="Fung_rhodopsin"/>
    <property type="match status" value="1"/>
</dbReference>
<dbReference type="SUPFAM" id="SSF48264">
    <property type="entry name" value="Cytochrome P450"/>
    <property type="match status" value="1"/>
</dbReference>
<keyword evidence="9" id="KW-0408">Iron</keyword>
<feature type="transmembrane region" description="Helical" evidence="13">
    <location>
        <begin position="120"/>
        <end position="143"/>
    </location>
</feature>
<dbReference type="GO" id="GO:0020037">
    <property type="term" value="F:heme binding"/>
    <property type="evidence" value="ECO:0007669"/>
    <property type="project" value="InterPro"/>
</dbReference>
<dbReference type="Pfam" id="PF00067">
    <property type="entry name" value="p450"/>
    <property type="match status" value="1"/>
</dbReference>
<feature type="transmembrane region" description="Helical" evidence="13">
    <location>
        <begin position="87"/>
        <end position="108"/>
    </location>
</feature>
<evidence type="ECO:0000256" key="13">
    <source>
        <dbReference type="SAM" id="Phobius"/>
    </source>
</evidence>
<dbReference type="CDD" id="cd11041">
    <property type="entry name" value="CYP503A1-like"/>
    <property type="match status" value="1"/>
</dbReference>
<keyword evidence="11 13" id="KW-0472">Membrane</keyword>
<sequence length="635" mass="71758">MDIPPGTDLTKVPLLPNPNGSPPNFDNPVSLMPATYSTYKRLGLDDSTSTTRHAWDVPISAIDASWLKVSVSCTPKATLLRISQRSAVLGTIYGPAMWLAKTAILTMYLRLFNVKAWMKWCCYIGIGFLFCAYWSLVPVSVIYNFPHGNEHWDLAMSLDSQPAQVPFVIMGLISVISDLYILWYREQLPTASYLTVNVEMNVSSNFIILYNKACRYVQKRVKAWRYLFQGADMITSGYQKAAGKAFEVPGPDHSHVFVSSSQHMDEIRKAPRDELSMFGATKQMFQPAYTMLGHNWHDERGVEGIGYVRAVGTLFPRQLLHIMPDMQRIVLESFNSFADGKKSVKGDLTLPAYTLTKKLLCDLNGFCFFGDELVAKNEVFIKNIFEYNELVISAAEVLRVMPEFMKRIIGPYVGKHTTIQDTVFNMINELVARRLEEKKLRESGEISTPLPCDMIQWIIDTAPSKLGWGSRRITYEVIAIWFGSVHALSATVTYVLFDLCEHSEYVIPLREEVESSEFDDFMRTTKGLPLLDSFIKESSRLSPIEAMSGRRQALKNFTFSDGVKIAKGDWVCVPTKAILNDETYFPHADRFEGFRFAPLDKLPANVGTVSQPEGPSRYSDLSENYHAWGIGGIVW</sequence>